<keyword evidence="4" id="KW-0804">Transcription</keyword>
<evidence type="ECO:0000259" key="7">
    <source>
        <dbReference type="Pfam" id="PF08281"/>
    </source>
</evidence>
<keyword evidence="5" id="KW-1133">Transmembrane helix</keyword>
<dbReference type="NCBIfam" id="TIGR02937">
    <property type="entry name" value="sigma70-ECF"/>
    <property type="match status" value="1"/>
</dbReference>
<dbReference type="SUPFAM" id="SSF88659">
    <property type="entry name" value="Sigma3 and sigma4 domains of RNA polymerase sigma factors"/>
    <property type="match status" value="1"/>
</dbReference>
<dbReference type="Proteomes" id="UP000810252">
    <property type="component" value="Unassembled WGS sequence"/>
</dbReference>
<dbReference type="InterPro" id="IPR000792">
    <property type="entry name" value="Tscrpt_reg_LuxR_C"/>
</dbReference>
<evidence type="ECO:0000256" key="4">
    <source>
        <dbReference type="ARBA" id="ARBA00023163"/>
    </source>
</evidence>
<dbReference type="PANTHER" id="PTHR43133:SF46">
    <property type="entry name" value="RNA POLYMERASE SIGMA-70 FACTOR ECF SUBFAMILY"/>
    <property type="match status" value="1"/>
</dbReference>
<dbReference type="SUPFAM" id="SSF88946">
    <property type="entry name" value="Sigma2 domain of RNA polymerase sigma factors"/>
    <property type="match status" value="1"/>
</dbReference>
<reference evidence="8" key="1">
    <citation type="submission" date="2020-10" db="EMBL/GenBank/DDBJ databases">
        <authorList>
            <person name="Gilroy R."/>
        </authorList>
    </citation>
    <scope>NUCLEOTIDE SEQUENCE</scope>
    <source>
        <strain evidence="8">20514</strain>
    </source>
</reference>
<dbReference type="InterPro" id="IPR013325">
    <property type="entry name" value="RNA_pol_sigma_r2"/>
</dbReference>
<dbReference type="InterPro" id="IPR039425">
    <property type="entry name" value="RNA_pol_sigma-70-like"/>
</dbReference>
<evidence type="ECO:0000313" key="9">
    <source>
        <dbReference type="Proteomes" id="UP000810252"/>
    </source>
</evidence>
<dbReference type="InterPro" id="IPR013324">
    <property type="entry name" value="RNA_pol_sigma_r3/r4-like"/>
</dbReference>
<reference evidence="8" key="2">
    <citation type="journal article" date="2021" name="PeerJ">
        <title>Extensive microbial diversity within the chicken gut microbiome revealed by metagenomics and culture.</title>
        <authorList>
            <person name="Gilroy R."/>
            <person name="Ravi A."/>
            <person name="Getino M."/>
            <person name="Pursley I."/>
            <person name="Horton D.L."/>
            <person name="Alikhan N.F."/>
            <person name="Baker D."/>
            <person name="Gharbi K."/>
            <person name="Hall N."/>
            <person name="Watson M."/>
            <person name="Adriaenssens E.M."/>
            <person name="Foster-Nyarko E."/>
            <person name="Jarju S."/>
            <person name="Secka A."/>
            <person name="Antonio M."/>
            <person name="Oren A."/>
            <person name="Chaudhuri R.R."/>
            <person name="La Ragione R."/>
            <person name="Hildebrand F."/>
            <person name="Pallen M.J."/>
        </authorList>
    </citation>
    <scope>NUCLEOTIDE SEQUENCE</scope>
    <source>
        <strain evidence="8">20514</strain>
    </source>
</reference>
<feature type="domain" description="RNA polymerase sigma-70 region 2" evidence="6">
    <location>
        <begin position="26"/>
        <end position="89"/>
    </location>
</feature>
<name>A0A9D9EK86_9BACT</name>
<keyword evidence="3" id="KW-0731">Sigma factor</keyword>
<dbReference type="InterPro" id="IPR036388">
    <property type="entry name" value="WH-like_DNA-bd_sf"/>
</dbReference>
<dbReference type="PANTHER" id="PTHR43133">
    <property type="entry name" value="RNA POLYMERASE ECF-TYPE SIGMA FACTO"/>
    <property type="match status" value="1"/>
</dbReference>
<dbReference type="AlphaFoldDB" id="A0A9D9EK86"/>
<keyword evidence="5" id="KW-0472">Membrane</keyword>
<evidence type="ECO:0000256" key="3">
    <source>
        <dbReference type="ARBA" id="ARBA00023082"/>
    </source>
</evidence>
<dbReference type="GO" id="GO:0016987">
    <property type="term" value="F:sigma factor activity"/>
    <property type="evidence" value="ECO:0007669"/>
    <property type="project" value="UniProtKB-KW"/>
</dbReference>
<evidence type="ECO:0000313" key="8">
    <source>
        <dbReference type="EMBL" id="MBO8448993.1"/>
    </source>
</evidence>
<evidence type="ECO:0000259" key="6">
    <source>
        <dbReference type="Pfam" id="PF04542"/>
    </source>
</evidence>
<proteinExistence type="inferred from homology"/>
<feature type="transmembrane region" description="Helical" evidence="5">
    <location>
        <begin position="174"/>
        <end position="192"/>
    </location>
</feature>
<comment type="similarity">
    <text evidence="1">Belongs to the sigma-70 factor family. ECF subfamily.</text>
</comment>
<dbReference type="EMBL" id="JADIMQ010000098">
    <property type="protein sequence ID" value="MBO8448993.1"/>
    <property type="molecule type" value="Genomic_DNA"/>
</dbReference>
<dbReference type="InterPro" id="IPR014284">
    <property type="entry name" value="RNA_pol_sigma-70_dom"/>
</dbReference>
<sequence>MDDIKDIFSRMAGGDRSAFRKIFILFYPKVRTFVSRLIPDSDEAKDVAQSIFIRIWLNRERFTEVKNFDAYIFTLSKHTVLNHLDKARRKQDTQEDGTDEIYDLALPSDKLEMLDMKRRIDNAVEEMPPQRKQVFTMSRILGMKNGEIADRLNLSKKTVENHINLALKEIRKKFPVLFLLIFIGAQEILIVFKI</sequence>
<keyword evidence="2" id="KW-0805">Transcription regulation</keyword>
<dbReference type="InterPro" id="IPR013249">
    <property type="entry name" value="RNA_pol_sigma70_r4_t2"/>
</dbReference>
<evidence type="ECO:0000256" key="5">
    <source>
        <dbReference type="SAM" id="Phobius"/>
    </source>
</evidence>
<dbReference type="InterPro" id="IPR014327">
    <property type="entry name" value="RNA_pol_sigma70_bacteroid"/>
</dbReference>
<dbReference type="Gene3D" id="1.10.1740.10">
    <property type="match status" value="1"/>
</dbReference>
<organism evidence="8 9">
    <name type="scientific">Candidatus Cryptobacteroides merdigallinarum</name>
    <dbReference type="NCBI Taxonomy" id="2840770"/>
    <lineage>
        <taxon>Bacteria</taxon>
        <taxon>Pseudomonadati</taxon>
        <taxon>Bacteroidota</taxon>
        <taxon>Bacteroidia</taxon>
        <taxon>Bacteroidales</taxon>
        <taxon>Candidatus Cryptobacteroides</taxon>
    </lineage>
</organism>
<keyword evidence="5" id="KW-0812">Transmembrane</keyword>
<dbReference type="Gene3D" id="1.10.10.10">
    <property type="entry name" value="Winged helix-like DNA-binding domain superfamily/Winged helix DNA-binding domain"/>
    <property type="match status" value="1"/>
</dbReference>
<gene>
    <name evidence="8" type="ORF">IAC29_06965</name>
</gene>
<dbReference type="NCBIfam" id="TIGR02985">
    <property type="entry name" value="Sig70_bacteroi1"/>
    <property type="match status" value="1"/>
</dbReference>
<dbReference type="GO" id="GO:0003677">
    <property type="term" value="F:DNA binding"/>
    <property type="evidence" value="ECO:0007669"/>
    <property type="project" value="InterPro"/>
</dbReference>
<dbReference type="InterPro" id="IPR007627">
    <property type="entry name" value="RNA_pol_sigma70_r2"/>
</dbReference>
<dbReference type="GO" id="GO:0006352">
    <property type="term" value="P:DNA-templated transcription initiation"/>
    <property type="evidence" value="ECO:0007669"/>
    <property type="project" value="InterPro"/>
</dbReference>
<comment type="caution">
    <text evidence="8">The sequence shown here is derived from an EMBL/GenBank/DDBJ whole genome shotgun (WGS) entry which is preliminary data.</text>
</comment>
<dbReference type="Pfam" id="PF04542">
    <property type="entry name" value="Sigma70_r2"/>
    <property type="match status" value="1"/>
</dbReference>
<dbReference type="Pfam" id="PF08281">
    <property type="entry name" value="Sigma70_r4_2"/>
    <property type="match status" value="1"/>
</dbReference>
<evidence type="ECO:0000256" key="2">
    <source>
        <dbReference type="ARBA" id="ARBA00023015"/>
    </source>
</evidence>
<feature type="domain" description="RNA polymerase sigma factor 70 region 4 type 2" evidence="7">
    <location>
        <begin position="118"/>
        <end position="169"/>
    </location>
</feature>
<evidence type="ECO:0000256" key="1">
    <source>
        <dbReference type="ARBA" id="ARBA00010641"/>
    </source>
</evidence>
<dbReference type="PRINTS" id="PR00038">
    <property type="entry name" value="HTHLUXR"/>
</dbReference>
<protein>
    <submittedName>
        <fullName evidence="8">RNA polymerase sigma-70 factor</fullName>
    </submittedName>
</protein>
<accession>A0A9D9EK86</accession>